<keyword evidence="4" id="KW-0690">Ribosome biogenesis</keyword>
<evidence type="ECO:0000256" key="4">
    <source>
        <dbReference type="ARBA" id="ARBA00022517"/>
    </source>
</evidence>
<dbReference type="PANTHER" id="PTHR46095:SF1">
    <property type="entry name" value="ZINC FINGER PROTEIN 593"/>
    <property type="match status" value="1"/>
</dbReference>
<dbReference type="RefSeq" id="XP_020892759.1">
    <property type="nucleotide sequence ID" value="XM_021037100.2"/>
</dbReference>
<feature type="compositionally biased region" description="Basic residues" evidence="11">
    <location>
        <begin position="1"/>
        <end position="24"/>
    </location>
</feature>
<evidence type="ECO:0000256" key="2">
    <source>
        <dbReference type="ARBA" id="ARBA00004496"/>
    </source>
</evidence>
<dbReference type="InterPro" id="IPR036236">
    <property type="entry name" value="Znf_C2H2_sf"/>
</dbReference>
<dbReference type="SMART" id="SM00451">
    <property type="entry name" value="ZnF_U1"/>
    <property type="match status" value="1"/>
</dbReference>
<dbReference type="InterPro" id="IPR022755">
    <property type="entry name" value="Znf_C2H2_jaz"/>
</dbReference>
<dbReference type="PROSITE" id="PS50157">
    <property type="entry name" value="ZINC_FINGER_C2H2_2"/>
    <property type="match status" value="1"/>
</dbReference>
<evidence type="ECO:0000256" key="3">
    <source>
        <dbReference type="ARBA" id="ARBA00022490"/>
    </source>
</evidence>
<dbReference type="GO" id="GO:0043021">
    <property type="term" value="F:ribonucleoprotein complex binding"/>
    <property type="evidence" value="ECO:0007669"/>
    <property type="project" value="UniProtKB-ARBA"/>
</dbReference>
<comment type="subcellular location">
    <subcellularLocation>
        <location evidence="2">Cytoplasm</location>
    </subcellularLocation>
    <subcellularLocation>
        <location evidence="1">Nucleus</location>
    </subcellularLocation>
</comment>
<comment type="similarity">
    <text evidence="9">Belongs to the ZNF593/BUD20 C2H2-type zinc-finger protein family.</text>
</comment>
<evidence type="ECO:0000256" key="7">
    <source>
        <dbReference type="ARBA" id="ARBA00022833"/>
    </source>
</evidence>
<accession>A0A913WQX7</accession>
<feature type="domain" description="Matrin-type" evidence="13">
    <location>
        <begin position="59"/>
        <end position="89"/>
    </location>
</feature>
<dbReference type="PROSITE" id="PS00028">
    <property type="entry name" value="ZINC_FINGER_C2H2_1"/>
    <property type="match status" value="1"/>
</dbReference>
<dbReference type="GO" id="GO:0005634">
    <property type="term" value="C:nucleus"/>
    <property type="evidence" value="ECO:0007669"/>
    <property type="project" value="UniProtKB-SubCell"/>
</dbReference>
<name>A0A913WQX7_EXADI</name>
<dbReference type="OMA" id="MKDHFRS"/>
<dbReference type="OrthoDB" id="24683at2759"/>
<dbReference type="Gene3D" id="3.30.160.60">
    <property type="entry name" value="Classic Zinc Finger"/>
    <property type="match status" value="1"/>
</dbReference>
<evidence type="ECO:0000256" key="8">
    <source>
        <dbReference type="ARBA" id="ARBA00023242"/>
    </source>
</evidence>
<dbReference type="InterPro" id="IPR000690">
    <property type="entry name" value="Matrin/U1-C_Znf_C2H2"/>
</dbReference>
<keyword evidence="3" id="KW-0963">Cytoplasm</keyword>
<dbReference type="KEGG" id="epa:110232014"/>
<proteinExistence type="inferred from homology"/>
<evidence type="ECO:0000256" key="10">
    <source>
        <dbReference type="PROSITE-ProRule" id="PRU00042"/>
    </source>
</evidence>
<feature type="domain" description="C2H2-type" evidence="12">
    <location>
        <begin position="59"/>
        <end position="83"/>
    </location>
</feature>
<feature type="region of interest" description="Disordered" evidence="11">
    <location>
        <begin position="1"/>
        <end position="28"/>
    </location>
</feature>
<dbReference type="InterPro" id="IPR003604">
    <property type="entry name" value="Matrin/U1-like-C_Znf_C2H2"/>
</dbReference>
<organism evidence="14 15">
    <name type="scientific">Exaiptasia diaphana</name>
    <name type="common">Tropical sea anemone</name>
    <name type="synonym">Aiptasia pulchella</name>
    <dbReference type="NCBI Taxonomy" id="2652724"/>
    <lineage>
        <taxon>Eukaryota</taxon>
        <taxon>Metazoa</taxon>
        <taxon>Cnidaria</taxon>
        <taxon>Anthozoa</taxon>
        <taxon>Hexacorallia</taxon>
        <taxon>Actiniaria</taxon>
        <taxon>Aiptasiidae</taxon>
        <taxon>Exaiptasia</taxon>
    </lineage>
</organism>
<keyword evidence="5" id="KW-0479">Metal-binding</keyword>
<dbReference type="GeneID" id="110232014"/>
<keyword evidence="6 10" id="KW-0863">Zinc-finger</keyword>
<evidence type="ECO:0000259" key="13">
    <source>
        <dbReference type="PROSITE" id="PS50171"/>
    </source>
</evidence>
<dbReference type="GO" id="GO:0008270">
    <property type="term" value="F:zinc ion binding"/>
    <property type="evidence" value="ECO:0007669"/>
    <property type="project" value="UniProtKB-KW"/>
</dbReference>
<dbReference type="GO" id="GO:0042254">
    <property type="term" value="P:ribosome biogenesis"/>
    <property type="evidence" value="ECO:0007669"/>
    <property type="project" value="UniProtKB-KW"/>
</dbReference>
<protein>
    <recommendedName>
        <fullName evidence="16">Zinc finger protein 593</fullName>
    </recommendedName>
</protein>
<dbReference type="Proteomes" id="UP000887567">
    <property type="component" value="Unplaced"/>
</dbReference>
<dbReference type="GO" id="GO:0005737">
    <property type="term" value="C:cytoplasm"/>
    <property type="evidence" value="ECO:0007669"/>
    <property type="project" value="UniProtKB-SubCell"/>
</dbReference>
<reference evidence="14" key="1">
    <citation type="submission" date="2022-11" db="UniProtKB">
        <authorList>
            <consortium name="EnsemblMetazoa"/>
        </authorList>
    </citation>
    <scope>IDENTIFICATION</scope>
</reference>
<keyword evidence="15" id="KW-1185">Reference proteome</keyword>
<dbReference type="SUPFAM" id="SSF57667">
    <property type="entry name" value="beta-beta-alpha zinc fingers"/>
    <property type="match status" value="1"/>
</dbReference>
<evidence type="ECO:0000256" key="11">
    <source>
        <dbReference type="SAM" id="MobiDB-lite"/>
    </source>
</evidence>
<dbReference type="FunFam" id="3.30.160.60:FF:000299">
    <property type="entry name" value="Zinc finger protein 593"/>
    <property type="match status" value="1"/>
</dbReference>
<dbReference type="InterPro" id="IPR013087">
    <property type="entry name" value="Znf_C2H2_type"/>
</dbReference>
<dbReference type="InterPro" id="IPR051879">
    <property type="entry name" value="C2H2-ZF_Maturation_Protein"/>
</dbReference>
<feature type="region of interest" description="Disordered" evidence="11">
    <location>
        <begin position="108"/>
        <end position="139"/>
    </location>
</feature>
<dbReference type="PANTHER" id="PTHR46095">
    <property type="entry name" value="ZINC FINGER PROTEIN 593"/>
    <property type="match status" value="1"/>
</dbReference>
<evidence type="ECO:0000313" key="15">
    <source>
        <dbReference type="Proteomes" id="UP000887567"/>
    </source>
</evidence>
<dbReference type="GO" id="GO:0003676">
    <property type="term" value="F:nucleic acid binding"/>
    <property type="evidence" value="ECO:0007669"/>
    <property type="project" value="InterPro"/>
</dbReference>
<dbReference type="EnsemblMetazoa" id="XM_021037100.2">
    <property type="protein sequence ID" value="XP_020892759.1"/>
    <property type="gene ID" value="LOC110232014"/>
</dbReference>
<sequence>MGRLRKKRMHKNDKHLKKKYRTRNKTKDLDQIHEDMVPQKASKLLSQDTDIDLPGCGQFYCLQCARYFTDDKSLQDHFKGRVHKKRLRMLKEVPYTIEEAEKAAGMGSYTLTSTRPLLPKDTDMNTDQDSLKTEEKMDG</sequence>
<evidence type="ECO:0000259" key="12">
    <source>
        <dbReference type="PROSITE" id="PS50157"/>
    </source>
</evidence>
<evidence type="ECO:0000313" key="14">
    <source>
        <dbReference type="EnsemblMetazoa" id="XP_020892759.1"/>
    </source>
</evidence>
<evidence type="ECO:0008006" key="16">
    <source>
        <dbReference type="Google" id="ProtNLM"/>
    </source>
</evidence>
<keyword evidence="8" id="KW-0539">Nucleus</keyword>
<evidence type="ECO:0000256" key="5">
    <source>
        <dbReference type="ARBA" id="ARBA00022723"/>
    </source>
</evidence>
<evidence type="ECO:0000256" key="9">
    <source>
        <dbReference type="ARBA" id="ARBA00038064"/>
    </source>
</evidence>
<dbReference type="AlphaFoldDB" id="A0A913WQX7"/>
<dbReference type="Pfam" id="PF12171">
    <property type="entry name" value="zf-C2H2_jaz"/>
    <property type="match status" value="1"/>
</dbReference>
<evidence type="ECO:0000256" key="1">
    <source>
        <dbReference type="ARBA" id="ARBA00004123"/>
    </source>
</evidence>
<keyword evidence="7" id="KW-0862">Zinc</keyword>
<feature type="compositionally biased region" description="Basic and acidic residues" evidence="11">
    <location>
        <begin position="118"/>
        <end position="139"/>
    </location>
</feature>
<evidence type="ECO:0000256" key="6">
    <source>
        <dbReference type="ARBA" id="ARBA00022771"/>
    </source>
</evidence>
<dbReference type="PROSITE" id="PS50171">
    <property type="entry name" value="ZF_MATRIN"/>
    <property type="match status" value="1"/>
</dbReference>